<organism evidence="1 2">
    <name type="scientific">Undibacterium pigrum</name>
    <dbReference type="NCBI Taxonomy" id="401470"/>
    <lineage>
        <taxon>Bacteria</taxon>
        <taxon>Pseudomonadati</taxon>
        <taxon>Pseudomonadota</taxon>
        <taxon>Betaproteobacteria</taxon>
        <taxon>Burkholderiales</taxon>
        <taxon>Oxalobacteraceae</taxon>
        <taxon>Undibacterium</taxon>
    </lineage>
</organism>
<dbReference type="AlphaFoldDB" id="A0A318JCJ6"/>
<comment type="caution">
    <text evidence="1">The sequence shown here is derived from an EMBL/GenBank/DDBJ whole genome shotgun (WGS) entry which is preliminary data.</text>
</comment>
<dbReference type="RefSeq" id="WP_170133470.1">
    <property type="nucleotide sequence ID" value="NZ_QJKB01000002.1"/>
</dbReference>
<reference evidence="1 2" key="1">
    <citation type="submission" date="2018-05" db="EMBL/GenBank/DDBJ databases">
        <title>Genomic Encyclopedia of Type Strains, Phase IV (KMG-IV): sequencing the most valuable type-strain genomes for metagenomic binning, comparative biology and taxonomic classification.</title>
        <authorList>
            <person name="Goeker M."/>
        </authorList>
    </citation>
    <scope>NUCLEOTIDE SEQUENCE [LARGE SCALE GENOMIC DNA]</scope>
    <source>
        <strain evidence="1 2">DSM 19792</strain>
    </source>
</reference>
<dbReference type="EMBL" id="QJKB01000002">
    <property type="protein sequence ID" value="PXX45326.1"/>
    <property type="molecule type" value="Genomic_DNA"/>
</dbReference>
<protein>
    <submittedName>
        <fullName evidence="1">Uncharacterized protein</fullName>
    </submittedName>
</protein>
<gene>
    <name evidence="1" type="ORF">DFR42_102554</name>
</gene>
<dbReference type="Proteomes" id="UP000247792">
    <property type="component" value="Unassembled WGS sequence"/>
</dbReference>
<evidence type="ECO:0000313" key="2">
    <source>
        <dbReference type="Proteomes" id="UP000247792"/>
    </source>
</evidence>
<name>A0A318JCJ6_9BURK</name>
<keyword evidence="2" id="KW-1185">Reference proteome</keyword>
<evidence type="ECO:0000313" key="1">
    <source>
        <dbReference type="EMBL" id="PXX45326.1"/>
    </source>
</evidence>
<sequence>MKETATIIPETASDSLDVQTAQLAEIHVLSDDEILNVAGGPEVDVETGG</sequence>
<proteinExistence type="predicted"/>
<accession>A0A318JCJ6</accession>